<dbReference type="PANTHER" id="PTHR40758">
    <property type="entry name" value="CONSERVED PROTEIN"/>
    <property type="match status" value="1"/>
</dbReference>
<feature type="domain" description="MDMPI C-terminal" evidence="1">
    <location>
        <begin position="145"/>
        <end position="239"/>
    </location>
</feature>
<feature type="domain" description="Mycothiol-dependent maleylpyruvate isomerase metal-binding" evidence="2">
    <location>
        <begin position="15"/>
        <end position="133"/>
    </location>
</feature>
<sequence length="245" mass="26802">MRAVLGLQRWLGTFEEQSRMFRDVVSTAEPDAPVPPCPGWTFAQLTVHVGRFLQLVTTQMRSGILEPVKPAPLTPVPNPLGFLDEQLSVTRDVLAGTPANRPVWTFSPAAPRLAWFWHRRVAHEMNLRRWDAQSALRAVTPTPRDLAVDGIDEALGTLLAAKQTPDSPLAVTGTTVVTCDDGGEGWWVRFTPGEVPEVRPLKPGSTVSADARVSGRAIGIYLALWRRTELAGEGDSALLSAIRLR</sequence>
<reference evidence="3" key="1">
    <citation type="journal article" date="2014" name="Int. J. Syst. Evol. Microbiol.">
        <title>Complete genome sequence of Corynebacterium casei LMG S-19264T (=DSM 44701T), isolated from a smear-ripened cheese.</title>
        <authorList>
            <consortium name="US DOE Joint Genome Institute (JGI-PGF)"/>
            <person name="Walter F."/>
            <person name="Albersmeier A."/>
            <person name="Kalinowski J."/>
            <person name="Ruckert C."/>
        </authorList>
    </citation>
    <scope>NUCLEOTIDE SEQUENCE</scope>
    <source>
        <strain evidence="3">CGMCC 4.5737</strain>
    </source>
</reference>
<dbReference type="PANTHER" id="PTHR40758:SF1">
    <property type="entry name" value="CONSERVED PROTEIN"/>
    <property type="match status" value="1"/>
</dbReference>
<name>A0A8J3FU28_9PSEU</name>
<dbReference type="GO" id="GO:0046872">
    <property type="term" value="F:metal ion binding"/>
    <property type="evidence" value="ECO:0007669"/>
    <property type="project" value="InterPro"/>
</dbReference>
<dbReference type="InterPro" id="IPR024344">
    <property type="entry name" value="MDMPI_metal-binding"/>
</dbReference>
<comment type="caution">
    <text evidence="3">The sequence shown here is derived from an EMBL/GenBank/DDBJ whole genome shotgun (WGS) entry which is preliminary data.</text>
</comment>
<dbReference type="GO" id="GO:0005886">
    <property type="term" value="C:plasma membrane"/>
    <property type="evidence" value="ECO:0007669"/>
    <property type="project" value="TreeGrafter"/>
</dbReference>
<evidence type="ECO:0008006" key="5">
    <source>
        <dbReference type="Google" id="ProtNLM"/>
    </source>
</evidence>
<proteinExistence type="predicted"/>
<evidence type="ECO:0000259" key="2">
    <source>
        <dbReference type="Pfam" id="PF11716"/>
    </source>
</evidence>
<evidence type="ECO:0000313" key="4">
    <source>
        <dbReference type="Proteomes" id="UP000637578"/>
    </source>
</evidence>
<dbReference type="RefSeq" id="WP_229686183.1">
    <property type="nucleotide sequence ID" value="NZ_BMMK01000006.1"/>
</dbReference>
<dbReference type="Pfam" id="PF07398">
    <property type="entry name" value="MDMPI_C"/>
    <property type="match status" value="1"/>
</dbReference>
<evidence type="ECO:0000259" key="1">
    <source>
        <dbReference type="Pfam" id="PF07398"/>
    </source>
</evidence>
<keyword evidence="4" id="KW-1185">Reference proteome</keyword>
<dbReference type="EMBL" id="BMMK01000006">
    <property type="protein sequence ID" value="GGM46794.1"/>
    <property type="molecule type" value="Genomic_DNA"/>
</dbReference>
<dbReference type="Pfam" id="PF11716">
    <property type="entry name" value="MDMPI_N"/>
    <property type="match status" value="1"/>
</dbReference>
<accession>A0A8J3FU28</accession>
<dbReference type="AlphaFoldDB" id="A0A8J3FU28"/>
<organism evidence="3 4">
    <name type="scientific">Longimycelium tulufanense</name>
    <dbReference type="NCBI Taxonomy" id="907463"/>
    <lineage>
        <taxon>Bacteria</taxon>
        <taxon>Bacillati</taxon>
        <taxon>Actinomycetota</taxon>
        <taxon>Actinomycetes</taxon>
        <taxon>Pseudonocardiales</taxon>
        <taxon>Pseudonocardiaceae</taxon>
        <taxon>Longimycelium</taxon>
    </lineage>
</organism>
<reference evidence="3" key="2">
    <citation type="submission" date="2020-09" db="EMBL/GenBank/DDBJ databases">
        <authorList>
            <person name="Sun Q."/>
            <person name="Zhou Y."/>
        </authorList>
    </citation>
    <scope>NUCLEOTIDE SEQUENCE</scope>
    <source>
        <strain evidence="3">CGMCC 4.5737</strain>
    </source>
</reference>
<dbReference type="InterPro" id="IPR010872">
    <property type="entry name" value="MDMPI_C-term_domain"/>
</dbReference>
<dbReference type="Proteomes" id="UP000637578">
    <property type="component" value="Unassembled WGS sequence"/>
</dbReference>
<gene>
    <name evidence="3" type="ORF">GCM10012275_17330</name>
</gene>
<protein>
    <recommendedName>
        <fullName evidence="5">Mycothiol-dependent maleylpyruvate isomerase metal-binding domain-containing protein</fullName>
    </recommendedName>
</protein>
<evidence type="ECO:0000313" key="3">
    <source>
        <dbReference type="EMBL" id="GGM46794.1"/>
    </source>
</evidence>